<evidence type="ECO:0000256" key="1">
    <source>
        <dbReference type="SAM" id="Phobius"/>
    </source>
</evidence>
<keyword evidence="1" id="KW-0472">Membrane</keyword>
<organism evidence="2 3">
    <name type="scientific">Entomomonas asaccharolytica</name>
    <dbReference type="NCBI Taxonomy" id="2785331"/>
    <lineage>
        <taxon>Bacteria</taxon>
        <taxon>Pseudomonadati</taxon>
        <taxon>Pseudomonadota</taxon>
        <taxon>Gammaproteobacteria</taxon>
        <taxon>Pseudomonadales</taxon>
        <taxon>Pseudomonadaceae</taxon>
        <taxon>Entomomonas</taxon>
    </lineage>
</organism>
<dbReference type="KEGG" id="eaz:JHT90_10145"/>
<dbReference type="EMBL" id="CP067393">
    <property type="protein sequence ID" value="QQP84764.1"/>
    <property type="molecule type" value="Genomic_DNA"/>
</dbReference>
<keyword evidence="1" id="KW-1133">Transmembrane helix</keyword>
<reference evidence="2 3" key="1">
    <citation type="submission" date="2021-01" db="EMBL/GenBank/DDBJ databases">
        <title>Entomomonas sp. F2A isolated from a house cricket (Acheta domesticus).</title>
        <authorList>
            <person name="Spergser J."/>
            <person name="Busse H.-J."/>
        </authorList>
    </citation>
    <scope>NUCLEOTIDE SEQUENCE [LARGE SCALE GENOMIC DNA]</scope>
    <source>
        <strain evidence="2 3">F2A</strain>
    </source>
</reference>
<name>A0A974NDU8_9GAMM</name>
<gene>
    <name evidence="2" type="ORF">JHT90_10145</name>
</gene>
<proteinExistence type="predicted"/>
<accession>A0A974NDU8</accession>
<protein>
    <submittedName>
        <fullName evidence="2">Uncharacterized protein</fullName>
    </submittedName>
</protein>
<keyword evidence="1" id="KW-0812">Transmembrane</keyword>
<feature type="transmembrane region" description="Helical" evidence="1">
    <location>
        <begin position="81"/>
        <end position="101"/>
    </location>
</feature>
<evidence type="ECO:0000313" key="3">
    <source>
        <dbReference type="Proteomes" id="UP000595278"/>
    </source>
</evidence>
<feature type="transmembrane region" description="Helical" evidence="1">
    <location>
        <begin position="7"/>
        <end position="29"/>
    </location>
</feature>
<dbReference type="AlphaFoldDB" id="A0A974NDU8"/>
<keyword evidence="3" id="KW-1185">Reference proteome</keyword>
<evidence type="ECO:0000313" key="2">
    <source>
        <dbReference type="EMBL" id="QQP84764.1"/>
    </source>
</evidence>
<dbReference type="RefSeq" id="WP_201090661.1">
    <property type="nucleotide sequence ID" value="NZ_CP067393.1"/>
</dbReference>
<feature type="transmembrane region" description="Helical" evidence="1">
    <location>
        <begin position="49"/>
        <end position="69"/>
    </location>
</feature>
<dbReference type="Proteomes" id="UP000595278">
    <property type="component" value="Chromosome"/>
</dbReference>
<sequence length="102" mass="11734">MPIAIKQWIFFLVIMVFYLLLFLLAIYIADYVPVDTFDPSGSHKVEQSLMAVCGAFLVTMVFMIGCHFWARKWAINMGWCWLANIVSIIMALFVLNALGFYL</sequence>